<feature type="transmembrane region" description="Helical" evidence="8">
    <location>
        <begin position="60"/>
        <end position="90"/>
    </location>
</feature>
<dbReference type="GO" id="GO:0016024">
    <property type="term" value="P:CDP-diacylglycerol biosynthetic process"/>
    <property type="evidence" value="ECO:0007669"/>
    <property type="project" value="UniProtKB-UniPathway"/>
</dbReference>
<gene>
    <name evidence="9" type="primary">cdsA_2</name>
    <name evidence="9" type="ORF">AW08_02873</name>
</gene>
<evidence type="ECO:0000313" key="9">
    <source>
        <dbReference type="EMBL" id="EXI65848.1"/>
    </source>
</evidence>
<name>A0A011M829_9PROT</name>
<evidence type="ECO:0000256" key="4">
    <source>
        <dbReference type="ARBA" id="ARBA00022692"/>
    </source>
</evidence>
<evidence type="ECO:0000256" key="1">
    <source>
        <dbReference type="ARBA" id="ARBA00004141"/>
    </source>
</evidence>
<dbReference type="STRING" id="1454001.AW08_02873"/>
<dbReference type="PROSITE" id="PS01315">
    <property type="entry name" value="CDS"/>
    <property type="match status" value="1"/>
</dbReference>
<comment type="similarity">
    <text evidence="2 7">Belongs to the CDS family.</text>
</comment>
<dbReference type="AlphaFoldDB" id="A0A011M829"/>
<dbReference type="EC" id="2.7.7.41" evidence="7"/>
<evidence type="ECO:0000256" key="2">
    <source>
        <dbReference type="ARBA" id="ARBA00010185"/>
    </source>
</evidence>
<evidence type="ECO:0000256" key="6">
    <source>
        <dbReference type="ARBA" id="ARBA00023136"/>
    </source>
</evidence>
<dbReference type="GO" id="GO:0004605">
    <property type="term" value="F:phosphatidate cytidylyltransferase activity"/>
    <property type="evidence" value="ECO:0007669"/>
    <property type="project" value="UniProtKB-EC"/>
</dbReference>
<comment type="catalytic activity">
    <reaction evidence="7">
        <text>a 1,2-diacyl-sn-glycero-3-phosphate + CTP + H(+) = a CDP-1,2-diacyl-sn-glycerol + diphosphate</text>
        <dbReference type="Rhea" id="RHEA:16229"/>
        <dbReference type="ChEBI" id="CHEBI:15378"/>
        <dbReference type="ChEBI" id="CHEBI:33019"/>
        <dbReference type="ChEBI" id="CHEBI:37563"/>
        <dbReference type="ChEBI" id="CHEBI:58332"/>
        <dbReference type="ChEBI" id="CHEBI:58608"/>
        <dbReference type="EC" id="2.7.7.41"/>
    </reaction>
</comment>
<feature type="transmembrane region" description="Helical" evidence="8">
    <location>
        <begin position="194"/>
        <end position="213"/>
    </location>
</feature>
<dbReference type="GO" id="GO:0009273">
    <property type="term" value="P:peptidoglycan-based cell wall biogenesis"/>
    <property type="evidence" value="ECO:0007669"/>
    <property type="project" value="TreeGrafter"/>
</dbReference>
<dbReference type="Pfam" id="PF01148">
    <property type="entry name" value="CTP_transf_1"/>
    <property type="match status" value="1"/>
</dbReference>
<evidence type="ECO:0000313" key="10">
    <source>
        <dbReference type="Proteomes" id="UP000020218"/>
    </source>
</evidence>
<feature type="transmembrane region" description="Helical" evidence="8">
    <location>
        <begin position="234"/>
        <end position="252"/>
    </location>
</feature>
<dbReference type="PANTHER" id="PTHR43535:SF1">
    <property type="entry name" value="PHOSPHATIDATE CYTIDYLYLTRANSFERASE"/>
    <property type="match status" value="1"/>
</dbReference>
<proteinExistence type="inferred from homology"/>
<sequence>MDWHAADLLPQPPDEAWRMAAGIAIVLLLATLVARLLRLRLARRQPHALLDNLNQRIDTWWLIAIAVGLALVAGRPGVILLFALASLAALREFLAGDVAAAIPRALRWSGFAIILPLQYLLLFTAPGLLFASLVPLCVLLVLPAWQWLRAAHGGPPRHLRPLQLGLLLCVYCIAHVPALLALPVDAGDTQRNGWLLVFLLLVVQVGDVLQYLWGTLAGRHPIAPRLSPAKTVEGTVGGILSACALGAWLAPLTPFTTAAAAMISLLLGVLGFGGGLLLSALKRQRGIKDWGTLLPGHGGMLDRLDSLCLSAPVFYYLLRFGYGG</sequence>
<protein>
    <recommendedName>
        <fullName evidence="7">Phosphatidate cytidylyltransferase</fullName>
        <ecNumber evidence="7">2.7.7.41</ecNumber>
    </recommendedName>
</protein>
<keyword evidence="4 7" id="KW-0812">Transmembrane</keyword>
<dbReference type="GO" id="GO:0005886">
    <property type="term" value="C:plasma membrane"/>
    <property type="evidence" value="ECO:0007669"/>
    <property type="project" value="TreeGrafter"/>
</dbReference>
<dbReference type="PATRIC" id="fig|1454001.3.peg.2940"/>
<dbReference type="PANTHER" id="PTHR43535">
    <property type="entry name" value="PHOSPHATIDATE CYTIDYLYLTRANSFERASE"/>
    <property type="match status" value="1"/>
</dbReference>
<keyword evidence="3 7" id="KW-0808">Transferase</keyword>
<feature type="transmembrane region" description="Helical" evidence="8">
    <location>
        <begin position="258"/>
        <end position="278"/>
    </location>
</feature>
<keyword evidence="10" id="KW-1185">Reference proteome</keyword>
<comment type="subcellular location">
    <subcellularLocation>
        <location evidence="1">Membrane</location>
        <topology evidence="1">Multi-pass membrane protein</topology>
    </subcellularLocation>
</comment>
<organism evidence="9 10">
    <name type="scientific">Candidatus Accumulibacter adjunctus</name>
    <dbReference type="NCBI Taxonomy" id="1454001"/>
    <lineage>
        <taxon>Bacteria</taxon>
        <taxon>Pseudomonadati</taxon>
        <taxon>Pseudomonadota</taxon>
        <taxon>Betaproteobacteria</taxon>
        <taxon>Candidatus Accumulibacter</taxon>
    </lineage>
</organism>
<keyword evidence="6 8" id="KW-0472">Membrane</keyword>
<dbReference type="InterPro" id="IPR000374">
    <property type="entry name" value="PC_trans"/>
</dbReference>
<dbReference type="Proteomes" id="UP000020218">
    <property type="component" value="Unassembled WGS sequence"/>
</dbReference>
<evidence type="ECO:0000256" key="5">
    <source>
        <dbReference type="ARBA" id="ARBA00022989"/>
    </source>
</evidence>
<evidence type="ECO:0000256" key="7">
    <source>
        <dbReference type="RuleBase" id="RU003938"/>
    </source>
</evidence>
<evidence type="ECO:0000256" key="3">
    <source>
        <dbReference type="ARBA" id="ARBA00022679"/>
    </source>
</evidence>
<keyword evidence="7 9" id="KW-0548">Nucleotidyltransferase</keyword>
<comment type="pathway">
    <text evidence="7">Phospholipid metabolism; CDP-diacylglycerol biosynthesis; CDP-diacylglycerol from sn-glycerol 3-phosphate: step 3/3.</text>
</comment>
<evidence type="ECO:0000256" key="8">
    <source>
        <dbReference type="SAM" id="Phobius"/>
    </source>
</evidence>
<feature type="transmembrane region" description="Helical" evidence="8">
    <location>
        <begin position="162"/>
        <end position="182"/>
    </location>
</feature>
<keyword evidence="5 8" id="KW-1133">Transmembrane helix</keyword>
<dbReference type="UniPathway" id="UPA00557">
    <property type="reaction ID" value="UER00614"/>
</dbReference>
<dbReference type="EMBL" id="JFAX01000018">
    <property type="protein sequence ID" value="EXI65848.1"/>
    <property type="molecule type" value="Genomic_DNA"/>
</dbReference>
<accession>A0A011M829</accession>
<feature type="transmembrane region" description="Helical" evidence="8">
    <location>
        <begin position="110"/>
        <end position="142"/>
    </location>
</feature>
<comment type="caution">
    <text evidence="9">The sequence shown here is derived from an EMBL/GenBank/DDBJ whole genome shotgun (WGS) entry which is preliminary data.</text>
</comment>
<reference evidence="9" key="1">
    <citation type="submission" date="2014-02" db="EMBL/GenBank/DDBJ databases">
        <title>Expanding our view of genomic diversity in Candidatus Accumulibacter clades.</title>
        <authorList>
            <person name="Skennerton C.T."/>
            <person name="Barr J.J."/>
            <person name="Slater F.R."/>
            <person name="Bond P.L."/>
            <person name="Tyson G.W."/>
        </authorList>
    </citation>
    <scope>NUCLEOTIDE SEQUENCE [LARGE SCALE GENOMIC DNA]</scope>
</reference>
<feature type="transmembrane region" description="Helical" evidence="8">
    <location>
        <begin position="20"/>
        <end position="39"/>
    </location>
</feature>